<dbReference type="InterPro" id="IPR016130">
    <property type="entry name" value="Tyr_Pase_AS"/>
</dbReference>
<dbReference type="SMART" id="SM00450">
    <property type="entry name" value="RHOD"/>
    <property type="match status" value="1"/>
</dbReference>
<dbReference type="SUPFAM" id="SSF52821">
    <property type="entry name" value="Rhodanese/Cell cycle control phosphatase"/>
    <property type="match status" value="1"/>
</dbReference>
<protein>
    <recommendedName>
        <fullName evidence="2">protein-tyrosine-phosphatase</fullName>
        <ecNumber evidence="2">3.1.3.48</ecNumber>
    </recommendedName>
</protein>
<dbReference type="EC" id="3.1.3.48" evidence="2"/>
<dbReference type="InterPro" id="IPR000242">
    <property type="entry name" value="PTP_cat"/>
</dbReference>
<dbReference type="PROSITE" id="PS50056">
    <property type="entry name" value="TYR_PHOSPHATASE_2"/>
    <property type="match status" value="1"/>
</dbReference>
<dbReference type="OrthoDB" id="6058203at2759"/>
<dbReference type="InterPro" id="IPR000387">
    <property type="entry name" value="Tyr_Pase_dom"/>
</dbReference>
<feature type="compositionally biased region" description="Basic residues" evidence="3">
    <location>
        <begin position="148"/>
        <end position="158"/>
    </location>
</feature>
<sequence>MTAQTARTPGPQSPYHISMPHTIVNLSSTPTTSPQGPFSVGQNYPPRVSSPNRVPNARAPSPNYFGLVIDGANESQDSTLPVNHNWSPASSSIKSFTAALPKPISLDGRPELEAFRRQADRNRGGGPAALPTVANMQPSSSVAPVRPRPTRWHTHHHDRSAPQASPTSQTSSFQLALNKTRALLKAEQEQTGEQMAANIAPPPISKSTKRNSDSLLIPGQLTALAPMGSPLPIDEEAPPAVPPVTNTPDPRLTLMERRLAMPLSLSSAAARATTLPPKLDHNQINMLNTDEFKLLLDSIDSDKLLLLDIRSAQNYSESRITGALNLCIPTTLLKRATFNIEKLQQTFQGNKASGKFSRWQEMEWIIVYDSRANDSRDAVTAQNMVKKFTSAGFSGNTAILRGGFTLFRDSFPNYVDCESTTSQAQQSASTSNGIGNGGLAPVIGGVQLPSGKNDHNPFFSNIRQNMDLADGVGQYEATRPEGLLSTSLPAWLQRATSPENHGKEMAQKFLKIELEEQSRMRGAYAAFNPQHDKSGTKVQLCGVEKGVKNRYKDILPFEHARVRLEGRSGSTCDYINASHLRASGSNKKYIATQGPLPATFEDFWSVVWEQDVRVIVMLTAMSEGGQLKCHPYWESKEFGPLRLRLLSERKASLDMDRQRSDSHGAPETQTGSEQKRRRANTTTTFETRSQAAAATDSNYVIVRKFALSHTAHPFAPIREITHLYFPGWPDFGTPAQPSHLLALVELANVMQRAALPVETNAIVEAHKSNGESLPSAWFEEPDNDANSRPMLVHCSAGCGRTGSFCTVDTVIDMMKRQKHAEYAASRATDCEGDINMDAGADGNSTSTATAGESYFMQSAQSLDSVVKLQSQQQGSNLDLSWIDDGDADLIQRTVHDFREQRLSMVQSLRQYVLCYESMLEWIHRSEERHRALPATRTRKRSGSSSQ</sequence>
<dbReference type="PROSITE" id="PS50206">
    <property type="entry name" value="RHODANESE_3"/>
    <property type="match status" value="1"/>
</dbReference>
<reference evidence="7 8" key="1">
    <citation type="journal article" date="2015" name="Genome Announc.">
        <title>Draft Genome Sequence and Gene Annotation of the Entomopathogenic Fungus Verticillium hemipterigenum.</title>
        <authorList>
            <person name="Horn F."/>
            <person name="Habel A."/>
            <person name="Scharf D.H."/>
            <person name="Dworschak J."/>
            <person name="Brakhage A.A."/>
            <person name="Guthke R."/>
            <person name="Hertweck C."/>
            <person name="Linde J."/>
        </authorList>
    </citation>
    <scope>NUCLEOTIDE SEQUENCE [LARGE SCALE GENOMIC DNA]</scope>
</reference>
<dbReference type="PROSITE" id="PS00383">
    <property type="entry name" value="TYR_PHOSPHATASE_1"/>
    <property type="match status" value="1"/>
</dbReference>
<dbReference type="Gene3D" id="3.40.250.10">
    <property type="entry name" value="Rhodanese-like domain"/>
    <property type="match status" value="1"/>
</dbReference>
<dbReference type="Proteomes" id="UP000039046">
    <property type="component" value="Unassembled WGS sequence"/>
</dbReference>
<keyword evidence="8" id="KW-1185">Reference proteome</keyword>
<dbReference type="GO" id="GO:0004725">
    <property type="term" value="F:protein tyrosine phosphatase activity"/>
    <property type="evidence" value="ECO:0007669"/>
    <property type="project" value="UniProtKB-EC"/>
</dbReference>
<name>A0A0A1TRS4_9HYPO</name>
<dbReference type="AlphaFoldDB" id="A0A0A1TRS4"/>
<dbReference type="InterPro" id="IPR029021">
    <property type="entry name" value="Prot-tyrosine_phosphatase-like"/>
</dbReference>
<evidence type="ECO:0000256" key="1">
    <source>
        <dbReference type="ARBA" id="ARBA00009649"/>
    </source>
</evidence>
<gene>
    <name evidence="7" type="ORF">VHEMI09603</name>
</gene>
<dbReference type="SUPFAM" id="SSF52799">
    <property type="entry name" value="(Phosphotyrosine protein) phosphatases II"/>
    <property type="match status" value="1"/>
</dbReference>
<dbReference type="CDD" id="cd18533">
    <property type="entry name" value="PTP_fungal"/>
    <property type="match status" value="1"/>
</dbReference>
<proteinExistence type="inferred from homology"/>
<feature type="region of interest" description="Disordered" evidence="3">
    <location>
        <begin position="121"/>
        <end position="173"/>
    </location>
</feature>
<dbReference type="CDD" id="cd01446">
    <property type="entry name" value="DSP_MapKP"/>
    <property type="match status" value="1"/>
</dbReference>
<dbReference type="InterPro" id="IPR050348">
    <property type="entry name" value="Protein-Tyr_Phosphatase"/>
</dbReference>
<organism evidence="7 8">
    <name type="scientific">[Torrubiella] hemipterigena</name>
    <dbReference type="NCBI Taxonomy" id="1531966"/>
    <lineage>
        <taxon>Eukaryota</taxon>
        <taxon>Fungi</taxon>
        <taxon>Dikarya</taxon>
        <taxon>Ascomycota</taxon>
        <taxon>Pezizomycotina</taxon>
        <taxon>Sordariomycetes</taxon>
        <taxon>Hypocreomycetidae</taxon>
        <taxon>Hypocreales</taxon>
        <taxon>Clavicipitaceae</taxon>
        <taxon>Clavicipitaceae incertae sedis</taxon>
        <taxon>'Torrubiella' clade</taxon>
    </lineage>
</organism>
<dbReference type="InterPro" id="IPR036873">
    <property type="entry name" value="Rhodanese-like_dom_sf"/>
</dbReference>
<evidence type="ECO:0000256" key="3">
    <source>
        <dbReference type="SAM" id="MobiDB-lite"/>
    </source>
</evidence>
<feature type="domain" description="Tyrosine-protein phosphatase" evidence="4">
    <location>
        <begin position="548"/>
        <end position="921"/>
    </location>
</feature>
<dbReference type="PRINTS" id="PR00700">
    <property type="entry name" value="PRTYPHPHTASE"/>
</dbReference>
<evidence type="ECO:0000259" key="5">
    <source>
        <dbReference type="PROSITE" id="PS50056"/>
    </source>
</evidence>
<accession>A0A0A1TRS4</accession>
<dbReference type="HOGENOM" id="CLU_001645_11_0_1"/>
<evidence type="ECO:0000256" key="2">
    <source>
        <dbReference type="ARBA" id="ARBA00013064"/>
    </source>
</evidence>
<dbReference type="PROSITE" id="PS50055">
    <property type="entry name" value="TYR_PHOSPHATASE_PTP"/>
    <property type="match status" value="1"/>
</dbReference>
<dbReference type="STRING" id="1531966.A0A0A1TRS4"/>
<comment type="similarity">
    <text evidence="1">Belongs to the protein-tyrosine phosphatase family. Non-receptor class subfamily.</text>
</comment>
<feature type="domain" description="Tyrosine specific protein phosphatases" evidence="5">
    <location>
        <begin position="775"/>
        <end position="810"/>
    </location>
</feature>
<dbReference type="PANTHER" id="PTHR19134:SF561">
    <property type="entry name" value="PROTEIN TYROSINE PHOSPHATASE 36E, ISOFORM A"/>
    <property type="match status" value="1"/>
</dbReference>
<feature type="compositionally biased region" description="Polar residues" evidence="3">
    <location>
        <begin position="162"/>
        <end position="173"/>
    </location>
</feature>
<dbReference type="PANTHER" id="PTHR19134">
    <property type="entry name" value="RECEPTOR-TYPE TYROSINE-PROTEIN PHOSPHATASE"/>
    <property type="match status" value="1"/>
</dbReference>
<dbReference type="InterPro" id="IPR001763">
    <property type="entry name" value="Rhodanese-like_dom"/>
</dbReference>
<feature type="compositionally biased region" description="Basic and acidic residues" evidence="3">
    <location>
        <begin position="654"/>
        <end position="664"/>
    </location>
</feature>
<dbReference type="EMBL" id="CDHN01000006">
    <property type="protein sequence ID" value="CEJ94047.1"/>
    <property type="molecule type" value="Genomic_DNA"/>
</dbReference>
<dbReference type="Pfam" id="PF00102">
    <property type="entry name" value="Y_phosphatase"/>
    <property type="match status" value="2"/>
</dbReference>
<dbReference type="SMART" id="SM00404">
    <property type="entry name" value="PTPc_motif"/>
    <property type="match status" value="1"/>
</dbReference>
<feature type="compositionally biased region" description="Polar residues" evidence="3">
    <location>
        <begin position="680"/>
        <end position="689"/>
    </location>
</feature>
<dbReference type="Gene3D" id="3.90.190.10">
    <property type="entry name" value="Protein tyrosine phosphatase superfamily"/>
    <property type="match status" value="1"/>
</dbReference>
<evidence type="ECO:0000313" key="8">
    <source>
        <dbReference type="Proteomes" id="UP000039046"/>
    </source>
</evidence>
<feature type="domain" description="Rhodanese" evidence="6">
    <location>
        <begin position="300"/>
        <end position="416"/>
    </location>
</feature>
<evidence type="ECO:0000259" key="4">
    <source>
        <dbReference type="PROSITE" id="PS50055"/>
    </source>
</evidence>
<feature type="region of interest" description="Disordered" evidence="3">
    <location>
        <begin position="226"/>
        <end position="248"/>
    </location>
</feature>
<dbReference type="InterPro" id="IPR003595">
    <property type="entry name" value="Tyr_Pase_cat"/>
</dbReference>
<feature type="region of interest" description="Disordered" evidence="3">
    <location>
        <begin position="654"/>
        <end position="689"/>
    </location>
</feature>
<evidence type="ECO:0000259" key="6">
    <source>
        <dbReference type="PROSITE" id="PS50206"/>
    </source>
</evidence>
<dbReference type="SMART" id="SM00194">
    <property type="entry name" value="PTPc"/>
    <property type="match status" value="1"/>
</dbReference>
<dbReference type="Pfam" id="PF00581">
    <property type="entry name" value="Rhodanese"/>
    <property type="match status" value="1"/>
</dbReference>
<evidence type="ECO:0000313" key="7">
    <source>
        <dbReference type="EMBL" id="CEJ94047.1"/>
    </source>
</evidence>